<protein>
    <submittedName>
        <fullName evidence="2">Uncharacterized protein</fullName>
    </submittedName>
</protein>
<dbReference type="EMBL" id="AP021861">
    <property type="protein sequence ID" value="BBO33223.1"/>
    <property type="molecule type" value="Genomic_DNA"/>
</dbReference>
<dbReference type="Proteomes" id="UP000326837">
    <property type="component" value="Chromosome"/>
</dbReference>
<evidence type="ECO:0000256" key="1">
    <source>
        <dbReference type="SAM" id="MobiDB-lite"/>
    </source>
</evidence>
<dbReference type="KEGG" id="lpav:PLANPX_2835"/>
<name>A0A5K7XG58_9BACT</name>
<sequence>MLGEQRIAAKTSRNHESNEASRQSSARRRTLHEDIHVYYIQNRQAID</sequence>
<feature type="region of interest" description="Disordered" evidence="1">
    <location>
        <begin position="1"/>
        <end position="32"/>
    </location>
</feature>
<keyword evidence="3" id="KW-1185">Reference proteome</keyword>
<gene>
    <name evidence="2" type="ORF">PLANPX_2835</name>
</gene>
<evidence type="ECO:0000313" key="3">
    <source>
        <dbReference type="Proteomes" id="UP000326837"/>
    </source>
</evidence>
<dbReference type="AlphaFoldDB" id="A0A5K7XG58"/>
<evidence type="ECO:0000313" key="2">
    <source>
        <dbReference type="EMBL" id="BBO33223.1"/>
    </source>
</evidence>
<proteinExistence type="predicted"/>
<reference evidence="3" key="1">
    <citation type="submission" date="2019-10" db="EMBL/GenBank/DDBJ databases">
        <title>Lacipirellula parvula gen. nov., sp. nov., representing a lineage of planctomycetes widespread in freshwater anoxic habitats, and description of the family Lacipirellulaceae.</title>
        <authorList>
            <person name="Dedysh S.N."/>
            <person name="Kulichevskaya I.S."/>
            <person name="Beletsky A.V."/>
            <person name="Rakitin A.L."/>
            <person name="Mardanov A.V."/>
            <person name="Ivanova A.A."/>
            <person name="Saltykova V.X."/>
            <person name="Rijpstra W.I.C."/>
            <person name="Sinninghe Damste J.S."/>
            <person name="Ravin N.V."/>
        </authorList>
    </citation>
    <scope>NUCLEOTIDE SEQUENCE [LARGE SCALE GENOMIC DNA]</scope>
    <source>
        <strain evidence="3">PX69</strain>
    </source>
</reference>
<organism evidence="2 3">
    <name type="scientific">Lacipirellula parvula</name>
    <dbReference type="NCBI Taxonomy" id="2650471"/>
    <lineage>
        <taxon>Bacteria</taxon>
        <taxon>Pseudomonadati</taxon>
        <taxon>Planctomycetota</taxon>
        <taxon>Planctomycetia</taxon>
        <taxon>Pirellulales</taxon>
        <taxon>Lacipirellulaceae</taxon>
        <taxon>Lacipirellula</taxon>
    </lineage>
</organism>
<accession>A0A5K7XG58</accession>